<dbReference type="EMBL" id="OIVN01000040">
    <property type="protein sequence ID" value="SPC73092.1"/>
    <property type="molecule type" value="Genomic_DNA"/>
</dbReference>
<evidence type="ECO:0000313" key="2">
    <source>
        <dbReference type="EMBL" id="SPC73092.1"/>
    </source>
</evidence>
<keyword evidence="1" id="KW-1133">Transmembrane helix</keyword>
<gene>
    <name evidence="2" type="ORF">FSB_LOCUS974</name>
</gene>
<proteinExistence type="predicted"/>
<dbReference type="AlphaFoldDB" id="A0A2N9EE96"/>
<organism evidence="2">
    <name type="scientific">Fagus sylvatica</name>
    <name type="common">Beechnut</name>
    <dbReference type="NCBI Taxonomy" id="28930"/>
    <lineage>
        <taxon>Eukaryota</taxon>
        <taxon>Viridiplantae</taxon>
        <taxon>Streptophyta</taxon>
        <taxon>Embryophyta</taxon>
        <taxon>Tracheophyta</taxon>
        <taxon>Spermatophyta</taxon>
        <taxon>Magnoliopsida</taxon>
        <taxon>eudicotyledons</taxon>
        <taxon>Gunneridae</taxon>
        <taxon>Pentapetalae</taxon>
        <taxon>rosids</taxon>
        <taxon>fabids</taxon>
        <taxon>Fagales</taxon>
        <taxon>Fagaceae</taxon>
        <taxon>Fagus</taxon>
    </lineage>
</organism>
<feature type="transmembrane region" description="Helical" evidence="1">
    <location>
        <begin position="317"/>
        <end position="337"/>
    </location>
</feature>
<accession>A0A2N9EE96</accession>
<evidence type="ECO:0000256" key="1">
    <source>
        <dbReference type="SAM" id="Phobius"/>
    </source>
</evidence>
<name>A0A2N9EE96_FAGSY</name>
<keyword evidence="1" id="KW-0812">Transmembrane</keyword>
<reference evidence="2" key="1">
    <citation type="submission" date="2018-02" db="EMBL/GenBank/DDBJ databases">
        <authorList>
            <person name="Cohen D.B."/>
            <person name="Kent A.D."/>
        </authorList>
    </citation>
    <scope>NUCLEOTIDE SEQUENCE</scope>
</reference>
<sequence length="377" mass="41653">MRISKDDGPSSGIAYVPPYGRIRFGSSSLTLSGMSNLPPLDKKLGAKKWVPQLVEGEKITPFFRPREQIYVVMRPNMALRFLELPKDVHLDEVYLGFSIGSASISLPTIPFTYSDLSQNMLEDHGLIFPSIPFGEHPCLQQLADSVGEVAVYLRKLSDNIGRFPWVVEGGYATNWGGLILTHLYVNMDAISSGRTTSFMGHWRLWELSILVLWTCPCQLWLPLGFKVDGVFADRLEPLGVPYKRDGCGPPPPDRQTVPHSLTPTAAAALTSLGHATSATRAGQTGQWFCRSRFSSQSQIWDSHASSQCQPPSKFGTFSLYSLFCAAPVMLILLSLLVGCGRRERHPFVSMVRDDGLLVEMAVTRQMGVYGLPIPSDC</sequence>
<keyword evidence="1" id="KW-0472">Membrane</keyword>
<protein>
    <submittedName>
        <fullName evidence="2">Uncharacterized protein</fullName>
    </submittedName>
</protein>